<keyword evidence="2" id="KW-1185">Reference proteome</keyword>
<reference evidence="1" key="1">
    <citation type="journal article" date="2020" name="Stud. Mycol.">
        <title>101 Dothideomycetes genomes: a test case for predicting lifestyles and emergence of pathogens.</title>
        <authorList>
            <person name="Haridas S."/>
            <person name="Albert R."/>
            <person name="Binder M."/>
            <person name="Bloem J."/>
            <person name="Labutti K."/>
            <person name="Salamov A."/>
            <person name="Andreopoulos B."/>
            <person name="Baker S."/>
            <person name="Barry K."/>
            <person name="Bills G."/>
            <person name="Bluhm B."/>
            <person name="Cannon C."/>
            <person name="Castanera R."/>
            <person name="Culley D."/>
            <person name="Daum C."/>
            <person name="Ezra D."/>
            <person name="Gonzalez J."/>
            <person name="Henrissat B."/>
            <person name="Kuo A."/>
            <person name="Liang C."/>
            <person name="Lipzen A."/>
            <person name="Lutzoni F."/>
            <person name="Magnuson J."/>
            <person name="Mondo S."/>
            <person name="Nolan M."/>
            <person name="Ohm R."/>
            <person name="Pangilinan J."/>
            <person name="Park H.-J."/>
            <person name="Ramirez L."/>
            <person name="Alfaro M."/>
            <person name="Sun H."/>
            <person name="Tritt A."/>
            <person name="Yoshinaga Y."/>
            <person name="Zwiers L.-H."/>
            <person name="Turgeon B."/>
            <person name="Goodwin S."/>
            <person name="Spatafora J."/>
            <person name="Crous P."/>
            <person name="Grigoriev I."/>
        </authorList>
    </citation>
    <scope>NUCLEOTIDE SEQUENCE</scope>
    <source>
        <strain evidence="1">CBS 262.69</strain>
    </source>
</reference>
<dbReference type="AlphaFoldDB" id="A0A6G1IB66"/>
<organism evidence="1 2">
    <name type="scientific">Trichodelitschia bisporula</name>
    <dbReference type="NCBI Taxonomy" id="703511"/>
    <lineage>
        <taxon>Eukaryota</taxon>
        <taxon>Fungi</taxon>
        <taxon>Dikarya</taxon>
        <taxon>Ascomycota</taxon>
        <taxon>Pezizomycotina</taxon>
        <taxon>Dothideomycetes</taxon>
        <taxon>Dothideomycetes incertae sedis</taxon>
        <taxon>Phaeotrichales</taxon>
        <taxon>Phaeotrichaceae</taxon>
        <taxon>Trichodelitschia</taxon>
    </lineage>
</organism>
<gene>
    <name evidence="1" type="ORF">EJ06DRAFT_23061</name>
</gene>
<protein>
    <submittedName>
        <fullName evidence="1">Uncharacterized protein</fullName>
    </submittedName>
</protein>
<dbReference type="EMBL" id="ML996687">
    <property type="protein sequence ID" value="KAF2405356.1"/>
    <property type="molecule type" value="Genomic_DNA"/>
</dbReference>
<evidence type="ECO:0000313" key="1">
    <source>
        <dbReference type="EMBL" id="KAF2405356.1"/>
    </source>
</evidence>
<sequence>MAMQKNIVCVDSNHLTATYCLTRVRFDWAMPFSVLRSFAIRSLGFPEHLLDFFLTLFLAWEFCFDCFCSFLSHCPVTNPRSIGMKCRTKCTTLSTDAAAIVSAANVLINPQGIRTPQIRSDGMSLLHLAPGSGRPDPTHAPVFASQCHPPACTRSAAQT</sequence>
<name>A0A6G1IB66_9PEZI</name>
<accession>A0A6G1IB66</accession>
<dbReference type="Proteomes" id="UP000799640">
    <property type="component" value="Unassembled WGS sequence"/>
</dbReference>
<proteinExistence type="predicted"/>
<evidence type="ECO:0000313" key="2">
    <source>
        <dbReference type="Proteomes" id="UP000799640"/>
    </source>
</evidence>